<dbReference type="EMBL" id="JADCKC010000002">
    <property type="protein sequence ID" value="MBE5037773.1"/>
    <property type="molecule type" value="Genomic_DNA"/>
</dbReference>
<name>A0ABR9R3N7_9FIRM</name>
<dbReference type="Pfam" id="PF00072">
    <property type="entry name" value="Response_reg"/>
    <property type="match status" value="1"/>
</dbReference>
<evidence type="ECO:0000313" key="6">
    <source>
        <dbReference type="EMBL" id="MBE5037773.1"/>
    </source>
</evidence>
<dbReference type="SUPFAM" id="SSF52172">
    <property type="entry name" value="CheY-like"/>
    <property type="match status" value="1"/>
</dbReference>
<accession>A0ABR9R3N7</accession>
<evidence type="ECO:0000256" key="1">
    <source>
        <dbReference type="ARBA" id="ARBA00018672"/>
    </source>
</evidence>
<dbReference type="PROSITE" id="PS50110">
    <property type="entry name" value="RESPONSE_REGULATORY"/>
    <property type="match status" value="1"/>
</dbReference>
<dbReference type="InterPro" id="IPR007492">
    <property type="entry name" value="LytTR_DNA-bd_dom"/>
</dbReference>
<dbReference type="SMART" id="SM00850">
    <property type="entry name" value="LytTR"/>
    <property type="match status" value="1"/>
</dbReference>
<evidence type="ECO:0000259" key="5">
    <source>
        <dbReference type="PROSITE" id="PS50930"/>
    </source>
</evidence>
<dbReference type="Pfam" id="PF04397">
    <property type="entry name" value="LytTR"/>
    <property type="match status" value="1"/>
</dbReference>
<gene>
    <name evidence="6" type="ORF">INF35_08245</name>
</gene>
<proteinExistence type="predicted"/>
<feature type="modified residue" description="4-aspartylphosphate" evidence="3">
    <location>
        <position position="58"/>
    </location>
</feature>
<dbReference type="InterPro" id="IPR001789">
    <property type="entry name" value="Sig_transdc_resp-reg_receiver"/>
</dbReference>
<dbReference type="SMART" id="SM00448">
    <property type="entry name" value="REC"/>
    <property type="match status" value="1"/>
</dbReference>
<evidence type="ECO:0000256" key="2">
    <source>
        <dbReference type="ARBA" id="ARBA00024867"/>
    </source>
</evidence>
<dbReference type="Proteomes" id="UP000768567">
    <property type="component" value="Unassembled WGS sequence"/>
</dbReference>
<comment type="caution">
    <text evidence="6">The sequence shown here is derived from an EMBL/GenBank/DDBJ whole genome shotgun (WGS) entry which is preliminary data.</text>
</comment>
<feature type="domain" description="HTH LytTR-type" evidence="5">
    <location>
        <begin position="133"/>
        <end position="231"/>
    </location>
</feature>
<dbReference type="InterPro" id="IPR046947">
    <property type="entry name" value="LytR-like"/>
</dbReference>
<comment type="function">
    <text evidence="2">May play the central regulatory role in sporulation. It may be an element of the effector pathway responsible for the activation of sporulation genes in response to nutritional stress. Spo0A may act in concert with spo0H (a sigma factor) to control the expression of some genes that are critical to the sporulation process.</text>
</comment>
<evidence type="ECO:0000256" key="3">
    <source>
        <dbReference type="PROSITE-ProRule" id="PRU00169"/>
    </source>
</evidence>
<protein>
    <recommendedName>
        <fullName evidence="1">Stage 0 sporulation protein A homolog</fullName>
    </recommendedName>
</protein>
<feature type="domain" description="Response regulatory" evidence="4">
    <location>
        <begin position="3"/>
        <end position="121"/>
    </location>
</feature>
<reference evidence="6 7" key="1">
    <citation type="submission" date="2020-10" db="EMBL/GenBank/DDBJ databases">
        <title>ChiBAC.</title>
        <authorList>
            <person name="Zenner C."/>
            <person name="Hitch T.C.A."/>
            <person name="Clavel T."/>
        </authorList>
    </citation>
    <scope>NUCLEOTIDE SEQUENCE [LARGE SCALE GENOMIC DNA]</scope>
    <source>
        <strain evidence="6 7">DSM 109015</strain>
    </source>
</reference>
<dbReference type="PROSITE" id="PS50930">
    <property type="entry name" value="HTH_LYTTR"/>
    <property type="match status" value="1"/>
</dbReference>
<evidence type="ECO:0000313" key="7">
    <source>
        <dbReference type="Proteomes" id="UP000768567"/>
    </source>
</evidence>
<keyword evidence="7" id="KW-1185">Reference proteome</keyword>
<organism evidence="6 7">
    <name type="scientific">Gemmiger gallinarum</name>
    <dbReference type="NCBI Taxonomy" id="2779354"/>
    <lineage>
        <taxon>Bacteria</taxon>
        <taxon>Bacillati</taxon>
        <taxon>Bacillota</taxon>
        <taxon>Clostridia</taxon>
        <taxon>Eubacteriales</taxon>
        <taxon>Gemmiger</taxon>
    </lineage>
</organism>
<dbReference type="RefSeq" id="WP_193501364.1">
    <property type="nucleotide sequence ID" value="NZ_JADCKC010000002.1"/>
</dbReference>
<sequence>MYKIGLLEDEQEQAERLLGFLDRYREAHPDFACTVQRYDRAMDLLDHYDRDCDLLFLDIRLPDMTGMEAAHRIREVDRRVMIIFVTSLTQYAIEGYSVQAFDYIVKPVSYEPFAAKLERAVRVLGYRQTGVVLDIKTREGGLRLTSDMIHYLEVFDHDLLIHTDDGVIKQWGSLSKYEKQLAGAHFARCNSCYLVNLKYVRGVYGDEVVVGDDRLAVSKSRRKEFLQALAQYKGGGR</sequence>
<dbReference type="PANTHER" id="PTHR37299">
    <property type="entry name" value="TRANSCRIPTIONAL REGULATOR-RELATED"/>
    <property type="match status" value="1"/>
</dbReference>
<dbReference type="Gene3D" id="3.40.50.2300">
    <property type="match status" value="1"/>
</dbReference>
<dbReference type="Gene3D" id="2.40.50.1020">
    <property type="entry name" value="LytTr DNA-binding domain"/>
    <property type="match status" value="1"/>
</dbReference>
<dbReference type="InterPro" id="IPR011006">
    <property type="entry name" value="CheY-like_superfamily"/>
</dbReference>
<dbReference type="PANTHER" id="PTHR37299:SF1">
    <property type="entry name" value="STAGE 0 SPORULATION PROTEIN A HOMOLOG"/>
    <property type="match status" value="1"/>
</dbReference>
<keyword evidence="3" id="KW-0597">Phosphoprotein</keyword>
<evidence type="ECO:0000259" key="4">
    <source>
        <dbReference type="PROSITE" id="PS50110"/>
    </source>
</evidence>